<evidence type="ECO:0000256" key="3">
    <source>
        <dbReference type="ARBA" id="ARBA00022676"/>
    </source>
</evidence>
<evidence type="ECO:0000256" key="4">
    <source>
        <dbReference type="ARBA" id="ARBA00022679"/>
    </source>
</evidence>
<keyword evidence="3" id="KW-0328">Glycosyltransferase</keyword>
<protein>
    <submittedName>
        <fullName evidence="6">Mycofactocin biosynthesis glycosyltransferase MftF</fullName>
    </submittedName>
</protein>
<dbReference type="PANTHER" id="PTHR43179:SF12">
    <property type="entry name" value="GALACTOFURANOSYLTRANSFERASE GLFT2"/>
    <property type="match status" value="1"/>
</dbReference>
<evidence type="ECO:0000256" key="2">
    <source>
        <dbReference type="ARBA" id="ARBA00006739"/>
    </source>
</evidence>
<evidence type="ECO:0000256" key="1">
    <source>
        <dbReference type="ARBA" id="ARBA00004776"/>
    </source>
</evidence>
<dbReference type="PANTHER" id="PTHR43179">
    <property type="entry name" value="RHAMNOSYLTRANSFERASE WBBL"/>
    <property type="match status" value="1"/>
</dbReference>
<dbReference type="Proteomes" id="UP001597347">
    <property type="component" value="Unassembled WGS sequence"/>
</dbReference>
<dbReference type="SUPFAM" id="SSF53448">
    <property type="entry name" value="Nucleotide-diphospho-sugar transferases"/>
    <property type="match status" value="1"/>
</dbReference>
<proteinExistence type="inferred from homology"/>
<dbReference type="RefSeq" id="WP_377936134.1">
    <property type="nucleotide sequence ID" value="NZ_JBHUEA010000026.1"/>
</dbReference>
<dbReference type="Gene3D" id="3.90.550.10">
    <property type="entry name" value="Spore Coat Polysaccharide Biosynthesis Protein SpsA, Chain A"/>
    <property type="match status" value="1"/>
</dbReference>
<feature type="domain" description="Glycosyltransferase 2-like" evidence="5">
    <location>
        <begin position="84"/>
        <end position="239"/>
    </location>
</feature>
<evidence type="ECO:0000259" key="5">
    <source>
        <dbReference type="Pfam" id="PF00535"/>
    </source>
</evidence>
<dbReference type="InterPro" id="IPR001173">
    <property type="entry name" value="Glyco_trans_2-like"/>
</dbReference>
<name>A0ABW4LHI0_9MICO</name>
<keyword evidence="7" id="KW-1185">Reference proteome</keyword>
<comment type="pathway">
    <text evidence="1">Cell wall biogenesis; cell wall polysaccharide biosynthesis.</text>
</comment>
<comment type="caution">
    <text evidence="6">The sequence shown here is derived from an EMBL/GenBank/DDBJ whole genome shotgun (WGS) entry which is preliminary data.</text>
</comment>
<keyword evidence="4" id="KW-0808">Transferase</keyword>
<organism evidence="6 7">
    <name type="scientific">Amnibacterium endophyticum</name>
    <dbReference type="NCBI Taxonomy" id="2109337"/>
    <lineage>
        <taxon>Bacteria</taxon>
        <taxon>Bacillati</taxon>
        <taxon>Actinomycetota</taxon>
        <taxon>Actinomycetes</taxon>
        <taxon>Micrococcales</taxon>
        <taxon>Microbacteriaceae</taxon>
        <taxon>Amnibacterium</taxon>
    </lineage>
</organism>
<sequence>MSLPIGAVVRLERHVRVLDGGAALLGGHPMRLLRLAPRARPLVTDRTVLVRDAATAALADRLVDAGLADPVVGTLPDRDDPWTLVVPVRDRPGPLDRLLASVHGASEVIVVDDASADPAAVAAVARRHGARLVALPENLGPAGARNAGLAEVATPVVVFCDSDIVLDPDTVPLLLRHLADPRVAVVAPRIAGLGASPSWLGRYEDTRSSLDLGEHPAQVRPRSPVAWVTTACVVARREALTDGFDASLRVGEDVDLGWRLTAAGHRVRYEPAAVARHEHRERPADWFLRKAVYGSGAQGLADRHPAHIAPAVLAPWSAAFLALVAVQRRWSLAAAGVVLVGSGLRIGRRLAPLPQAPAVGLRLAATGGVSALAQGMALLLRHWWPAAVVACLVSRRARRAVLVAAVVDVALEYRRDPAHLDPLRFALARRLDDLAYGAGVWWSALRARSTAALRPAIVRTTRR</sequence>
<dbReference type="EMBL" id="JBHUEA010000026">
    <property type="protein sequence ID" value="MFD1722750.1"/>
    <property type="molecule type" value="Genomic_DNA"/>
</dbReference>
<accession>A0ABW4LHI0</accession>
<dbReference type="InterPro" id="IPR023981">
    <property type="entry name" value="MftF"/>
</dbReference>
<evidence type="ECO:0000313" key="6">
    <source>
        <dbReference type="EMBL" id="MFD1722750.1"/>
    </source>
</evidence>
<reference evidence="7" key="1">
    <citation type="journal article" date="2019" name="Int. J. Syst. Evol. Microbiol.">
        <title>The Global Catalogue of Microorganisms (GCM) 10K type strain sequencing project: providing services to taxonomists for standard genome sequencing and annotation.</title>
        <authorList>
            <consortium name="The Broad Institute Genomics Platform"/>
            <consortium name="The Broad Institute Genome Sequencing Center for Infectious Disease"/>
            <person name="Wu L."/>
            <person name="Ma J."/>
        </authorList>
    </citation>
    <scope>NUCLEOTIDE SEQUENCE [LARGE SCALE GENOMIC DNA]</scope>
    <source>
        <strain evidence="7">CGMCC 1.12471</strain>
    </source>
</reference>
<comment type="similarity">
    <text evidence="2">Belongs to the glycosyltransferase 2 family.</text>
</comment>
<dbReference type="InterPro" id="IPR029044">
    <property type="entry name" value="Nucleotide-diphossugar_trans"/>
</dbReference>
<gene>
    <name evidence="6" type="primary">mftF</name>
    <name evidence="6" type="ORF">ACFSBI_14435</name>
</gene>
<dbReference type="Pfam" id="PF00535">
    <property type="entry name" value="Glycos_transf_2"/>
    <property type="match status" value="1"/>
</dbReference>
<evidence type="ECO:0000313" key="7">
    <source>
        <dbReference type="Proteomes" id="UP001597347"/>
    </source>
</evidence>
<dbReference type="NCBIfam" id="TIGR03965">
    <property type="entry name" value="mycofact_glyco"/>
    <property type="match status" value="1"/>
</dbReference>